<dbReference type="OrthoDB" id="408844at2759"/>
<organism evidence="1 2">
    <name type="scientific">Symbiodinium necroappetens</name>
    <dbReference type="NCBI Taxonomy" id="1628268"/>
    <lineage>
        <taxon>Eukaryota</taxon>
        <taxon>Sar</taxon>
        <taxon>Alveolata</taxon>
        <taxon>Dinophyceae</taxon>
        <taxon>Suessiales</taxon>
        <taxon>Symbiodiniaceae</taxon>
        <taxon>Symbiodinium</taxon>
    </lineage>
</organism>
<accession>A0A813CCK7</accession>
<dbReference type="AlphaFoldDB" id="A0A813CCK7"/>
<keyword evidence="2" id="KW-1185">Reference proteome</keyword>
<protein>
    <submittedName>
        <fullName evidence="1">Uncharacterized protein</fullName>
    </submittedName>
</protein>
<gene>
    <name evidence="1" type="ORF">SNEC2469_LOCUS33817</name>
</gene>
<evidence type="ECO:0000313" key="2">
    <source>
        <dbReference type="Proteomes" id="UP000601435"/>
    </source>
</evidence>
<dbReference type="Proteomes" id="UP000601435">
    <property type="component" value="Unassembled WGS sequence"/>
</dbReference>
<name>A0A813CCK7_9DINO</name>
<proteinExistence type="predicted"/>
<evidence type="ECO:0000313" key="1">
    <source>
        <dbReference type="EMBL" id="CAE7940237.1"/>
    </source>
</evidence>
<sequence>LKTYEVIAEEVQYTSSPHSANVHDPPIYARKGQIVSGDIVTGSRGRDWVQLGEDKFLPLKVDMKLVMAPCDEDKGRFKVLATTRLRTMKNETGGRVSRGLYQDDRVQGQCVPAVLKGAWSWQQEDWLQLAGDPPHKYLRWSDVKRCEDATDFKITEPFAKYYRLLDGKMCPLDELHKGEFVTGWKEDGQWVVISDGAHAGLYVPLIRLEHEHEEDQVSTLLHTEAVESMPIDTCYSALAITWCLYRSSGWQLEYRSLFRTSFSMVFMSLLIQFGLLQMLLQVRMLADAGGDPHPCMYGIGQADSLFFPTGWN</sequence>
<feature type="non-terminal residue" evidence="1">
    <location>
        <position position="312"/>
    </location>
</feature>
<reference evidence="1" key="1">
    <citation type="submission" date="2021-02" db="EMBL/GenBank/DDBJ databases">
        <authorList>
            <person name="Dougan E. K."/>
            <person name="Rhodes N."/>
            <person name="Thang M."/>
            <person name="Chan C."/>
        </authorList>
    </citation>
    <scope>NUCLEOTIDE SEQUENCE</scope>
</reference>
<feature type="non-terminal residue" evidence="1">
    <location>
        <position position="1"/>
    </location>
</feature>
<dbReference type="EMBL" id="CAJNJA010090776">
    <property type="protein sequence ID" value="CAE7940237.1"/>
    <property type="molecule type" value="Genomic_DNA"/>
</dbReference>
<comment type="caution">
    <text evidence="1">The sequence shown here is derived from an EMBL/GenBank/DDBJ whole genome shotgun (WGS) entry which is preliminary data.</text>
</comment>